<keyword evidence="4" id="KW-1185">Reference proteome</keyword>
<evidence type="ECO:0000256" key="2">
    <source>
        <dbReference type="SAM" id="SignalP"/>
    </source>
</evidence>
<dbReference type="Proteomes" id="UP000644441">
    <property type="component" value="Unassembled WGS sequence"/>
</dbReference>
<evidence type="ECO:0000313" key="4">
    <source>
        <dbReference type="Proteomes" id="UP000644441"/>
    </source>
</evidence>
<organism evidence="3 4">
    <name type="scientific">Alloalcanivorax venustensis ISO4</name>
    <dbReference type="NCBI Taxonomy" id="1177184"/>
    <lineage>
        <taxon>Bacteria</taxon>
        <taxon>Pseudomonadati</taxon>
        <taxon>Pseudomonadota</taxon>
        <taxon>Gammaproteobacteria</taxon>
        <taxon>Oceanospirillales</taxon>
        <taxon>Alcanivoracaceae</taxon>
        <taxon>Alloalcanivorax</taxon>
    </lineage>
</organism>
<feature type="chain" id="PRO_5047051938" description="Peptidase S9 prolyl oligopeptidase catalytic domain-containing protein" evidence="2">
    <location>
        <begin position="20"/>
        <end position="728"/>
    </location>
</feature>
<dbReference type="InterPro" id="IPR029058">
    <property type="entry name" value="AB_hydrolase_fold"/>
</dbReference>
<evidence type="ECO:0000313" key="3">
    <source>
        <dbReference type="EMBL" id="MBF5054530.1"/>
    </source>
</evidence>
<feature type="signal peptide" evidence="2">
    <location>
        <begin position="1"/>
        <end position="19"/>
    </location>
</feature>
<reference evidence="3 4" key="1">
    <citation type="submission" date="2012-09" db="EMBL/GenBank/DDBJ databases">
        <title>Genome Sequence of alkane-degrading Bacterium Alcanivorax venustensis ISO4.</title>
        <authorList>
            <person name="Lai Q."/>
            <person name="Shao Z."/>
        </authorList>
    </citation>
    <scope>NUCLEOTIDE SEQUENCE [LARGE SCALE GENOMIC DNA]</scope>
    <source>
        <strain evidence="3 4">ISO4</strain>
    </source>
</reference>
<dbReference type="SUPFAM" id="SSF53474">
    <property type="entry name" value="alpha/beta-Hydrolases"/>
    <property type="match status" value="1"/>
</dbReference>
<gene>
    <name evidence="3" type="ORF">ISO4_03132</name>
</gene>
<dbReference type="RefSeq" id="WP_194856861.1">
    <property type="nucleotide sequence ID" value="NZ_ARXR01000050.1"/>
</dbReference>
<name>A0ABS0AK61_9GAMM</name>
<dbReference type="PROSITE" id="PS51257">
    <property type="entry name" value="PROKAR_LIPOPROTEIN"/>
    <property type="match status" value="1"/>
</dbReference>
<keyword evidence="2" id="KW-0732">Signal</keyword>
<sequence length="728" mass="78718">MSKFIVSLAGLALLLSACGGGGSNSEPPAPDAARQPSPSVPEQPEEPEVIPVDCHKTSWVAGTTELCDGTLIYRDYIYDDYGADVGLVGLSPLTVANLISRGGGLFNPVANTPGLLSPTAGDQRYPSGMENTADLVSLALSLDGDELAVRFELNTLYGDDDSIAAIAIDTDNNRGTGGGVWPGLGIHSDGWDVIHTFREGDPINNVIEGRIPAPESDEWRVQAVVAQSDGTVMNVAFRGPRELARAASVPEQILPDAGNFWEDRQARALGDGDISLFGKVVARSDMERRVTRPAEPVTGFQQRVYTSDYTLPPGEGVSLRGVPGRQGDTGLPCDQYFHYLGKYQPYGVYVPEAPGPHELQLVLHGCEANHASQINQPNFQAAFGDAHNRILAAPLGRGPRGFYTGLSERDVLDVRADVQAHYEIDERRVQVSGYSMGGYGTLRLASLYPQDYAAGVNWVGFTGSLLNLPLERTLLGSLADLTGIELLDVPLSAFQELQQQFSIGAEDNVLDYLGNLEHIPMANAYSAADELVHITTALALQEKFVAGDSDYVFYLHLPAEHLTYILLDEWQKMADYSADRAAVSQPATVEYYYDPAQAYPEYGIDHNRAYWVSNITNRSTSPSRISLYSDGCGTPRTDADFDTGLGAYPVPWASTQRTLTRDADLPGGNTLSGSLENIHHLTVDVSDSCLPGAIDLDINSDGNATLEFSDGRSVDLVQGRNRMFLNPR</sequence>
<comment type="caution">
    <text evidence="3">The sequence shown here is derived from an EMBL/GenBank/DDBJ whole genome shotgun (WGS) entry which is preliminary data.</text>
</comment>
<protein>
    <recommendedName>
        <fullName evidence="5">Peptidase S9 prolyl oligopeptidase catalytic domain-containing protein</fullName>
    </recommendedName>
</protein>
<accession>A0ABS0AK61</accession>
<evidence type="ECO:0008006" key="5">
    <source>
        <dbReference type="Google" id="ProtNLM"/>
    </source>
</evidence>
<proteinExistence type="predicted"/>
<dbReference type="Gene3D" id="3.40.50.1820">
    <property type="entry name" value="alpha/beta hydrolase"/>
    <property type="match status" value="1"/>
</dbReference>
<feature type="region of interest" description="Disordered" evidence="1">
    <location>
        <begin position="22"/>
        <end position="48"/>
    </location>
</feature>
<dbReference type="EMBL" id="ARXR01000050">
    <property type="protein sequence ID" value="MBF5054530.1"/>
    <property type="molecule type" value="Genomic_DNA"/>
</dbReference>
<evidence type="ECO:0000256" key="1">
    <source>
        <dbReference type="SAM" id="MobiDB-lite"/>
    </source>
</evidence>